<dbReference type="AlphaFoldDB" id="K0I8Z6"/>
<reference evidence="1 2" key="1">
    <citation type="journal article" date="2012" name="Environ. Microbiol.">
        <title>The genome of the ammonia-oxidizing Candidatus Nitrososphaera gargensis: insights into metabolic versatility and environmental adaptations.</title>
        <authorList>
            <person name="Spang A."/>
            <person name="Poehlein A."/>
            <person name="Offre P."/>
            <person name="Zumbragel S."/>
            <person name="Haider S."/>
            <person name="Rychlik N."/>
            <person name="Nowka B."/>
            <person name="Schmeisser C."/>
            <person name="Lebedeva E.V."/>
            <person name="Rattei T."/>
            <person name="Bohm C."/>
            <person name="Schmid M."/>
            <person name="Galushko A."/>
            <person name="Hatzenpichler R."/>
            <person name="Weinmaier T."/>
            <person name="Daniel R."/>
            <person name="Schleper C."/>
            <person name="Spieck E."/>
            <person name="Streit W."/>
            <person name="Wagner M."/>
        </authorList>
    </citation>
    <scope>NUCLEOTIDE SEQUENCE [LARGE SCALE GENOMIC DNA]</scope>
    <source>
        <strain evidence="2">Ga9.2</strain>
    </source>
</reference>
<dbReference type="KEGG" id="nga:Ngar_c07940"/>
<dbReference type="HOGENOM" id="CLU_2679061_0_0_2"/>
<dbReference type="EMBL" id="CP002408">
    <property type="protein sequence ID" value="AFU57736.1"/>
    <property type="molecule type" value="Genomic_DNA"/>
</dbReference>
<gene>
    <name evidence="1" type="ordered locus">Ngar_c07940</name>
</gene>
<sequence>MQLHIRDARGFDPAGEGLMLGKGEIPIKDVLKNVHSLKRTIRGTIELDNRHFDHSRCQLEAVRWLVKNVKDVLY</sequence>
<keyword evidence="2" id="KW-1185">Reference proteome</keyword>
<proteinExistence type="predicted"/>
<name>K0I8Z6_NITGG</name>
<organism evidence="1 2">
    <name type="scientific">Nitrososphaera gargensis (strain Ga9.2)</name>
    <dbReference type="NCBI Taxonomy" id="1237085"/>
    <lineage>
        <taxon>Archaea</taxon>
        <taxon>Nitrososphaerota</taxon>
        <taxon>Nitrososphaeria</taxon>
        <taxon>Nitrososphaerales</taxon>
        <taxon>Nitrososphaeraceae</taxon>
        <taxon>Nitrososphaera</taxon>
    </lineage>
</organism>
<accession>K0I8Z6</accession>
<evidence type="ECO:0000313" key="1">
    <source>
        <dbReference type="EMBL" id="AFU57736.1"/>
    </source>
</evidence>
<dbReference type="Gene3D" id="3.20.20.150">
    <property type="entry name" value="Divalent-metal-dependent TIM barrel enzymes"/>
    <property type="match status" value="1"/>
</dbReference>
<dbReference type="BioCyc" id="CNIT1237085:G1324-792-MONOMER"/>
<evidence type="ECO:0000313" key="2">
    <source>
        <dbReference type="Proteomes" id="UP000008037"/>
    </source>
</evidence>
<evidence type="ECO:0008006" key="3">
    <source>
        <dbReference type="Google" id="ProtNLM"/>
    </source>
</evidence>
<protein>
    <recommendedName>
        <fullName evidence="3">Xylose isomerase-like TIM barrel domain-containing protein</fullName>
    </recommendedName>
</protein>
<dbReference type="Proteomes" id="UP000008037">
    <property type="component" value="Chromosome"/>
</dbReference>
<dbReference type="InParanoid" id="K0I8Z6"/>